<dbReference type="GO" id="GO:0030572">
    <property type="term" value="F:phosphatidyltransferase activity"/>
    <property type="evidence" value="ECO:0007669"/>
    <property type="project" value="UniProtKB-ARBA"/>
</dbReference>
<gene>
    <name evidence="2" type="ORF">SAMN05443549_10238</name>
</gene>
<keyword evidence="3" id="KW-1185">Reference proteome</keyword>
<dbReference type="Proteomes" id="UP000184516">
    <property type="component" value="Unassembled WGS sequence"/>
</dbReference>
<evidence type="ECO:0000313" key="2">
    <source>
        <dbReference type="EMBL" id="SHG09841.1"/>
    </source>
</evidence>
<dbReference type="SMART" id="SM00155">
    <property type="entry name" value="PLDc"/>
    <property type="match status" value="2"/>
</dbReference>
<dbReference type="GO" id="GO:0032049">
    <property type="term" value="P:cardiolipin biosynthetic process"/>
    <property type="evidence" value="ECO:0007669"/>
    <property type="project" value="UniProtKB-ARBA"/>
</dbReference>
<dbReference type="InterPro" id="IPR025202">
    <property type="entry name" value="PLD-like_dom"/>
</dbReference>
<dbReference type="STRING" id="468056.SAMN05443549_10238"/>
<organism evidence="2 3">
    <name type="scientific">Flavobacterium fluvii</name>
    <dbReference type="NCBI Taxonomy" id="468056"/>
    <lineage>
        <taxon>Bacteria</taxon>
        <taxon>Pseudomonadati</taxon>
        <taxon>Bacteroidota</taxon>
        <taxon>Flavobacteriia</taxon>
        <taxon>Flavobacteriales</taxon>
        <taxon>Flavobacteriaceae</taxon>
        <taxon>Flavobacterium</taxon>
    </lineage>
</organism>
<dbReference type="InterPro" id="IPR001736">
    <property type="entry name" value="PLipase_D/transphosphatidylase"/>
</dbReference>
<dbReference type="PANTHER" id="PTHR21248:SF22">
    <property type="entry name" value="PHOSPHOLIPASE D"/>
    <property type="match status" value="1"/>
</dbReference>
<protein>
    <submittedName>
        <fullName evidence="2">Cardiolipin synthase</fullName>
    </submittedName>
</protein>
<dbReference type="Pfam" id="PF13091">
    <property type="entry name" value="PLDc_2"/>
    <property type="match status" value="2"/>
</dbReference>
<dbReference type="SUPFAM" id="SSF56024">
    <property type="entry name" value="Phospholipase D/nuclease"/>
    <property type="match status" value="2"/>
</dbReference>
<dbReference type="RefSeq" id="WP_073368844.1">
    <property type="nucleotide sequence ID" value="NZ_FQWB01000002.1"/>
</dbReference>
<dbReference type="AlphaFoldDB" id="A0A1M5H1C9"/>
<dbReference type="CDD" id="cd09110">
    <property type="entry name" value="PLDc_CLS_1"/>
    <property type="match status" value="1"/>
</dbReference>
<proteinExistence type="predicted"/>
<dbReference type="PROSITE" id="PS50035">
    <property type="entry name" value="PLD"/>
    <property type="match status" value="2"/>
</dbReference>
<reference evidence="3" key="1">
    <citation type="submission" date="2016-11" db="EMBL/GenBank/DDBJ databases">
        <authorList>
            <person name="Varghese N."/>
            <person name="Submissions S."/>
        </authorList>
    </citation>
    <scope>NUCLEOTIDE SEQUENCE [LARGE SCALE GENOMIC DNA]</scope>
    <source>
        <strain evidence="3">DSM 19978</strain>
    </source>
</reference>
<feature type="domain" description="PLD phosphodiesterase" evidence="1">
    <location>
        <begin position="109"/>
        <end position="136"/>
    </location>
</feature>
<name>A0A1M5H1C9_9FLAO</name>
<evidence type="ECO:0000259" key="1">
    <source>
        <dbReference type="PROSITE" id="PS50035"/>
    </source>
</evidence>
<dbReference type="OrthoDB" id="9762009at2"/>
<evidence type="ECO:0000313" key="3">
    <source>
        <dbReference type="Proteomes" id="UP000184516"/>
    </source>
</evidence>
<dbReference type="EMBL" id="FQWB01000002">
    <property type="protein sequence ID" value="SHG09841.1"/>
    <property type="molecule type" value="Genomic_DNA"/>
</dbReference>
<dbReference type="PANTHER" id="PTHR21248">
    <property type="entry name" value="CARDIOLIPIN SYNTHASE"/>
    <property type="match status" value="1"/>
</dbReference>
<feature type="domain" description="PLD phosphodiesterase" evidence="1">
    <location>
        <begin position="283"/>
        <end position="310"/>
    </location>
</feature>
<accession>A0A1M5H1C9</accession>
<sequence length="387" mass="44872">MLNNDTTLSETKLMELVHSGEDYFCRLERIILESQSEIHLQTYIFEYDNIGKKIVEALKEAASRKVKIYILLDGFGSYSFPNRILEDLRQNGINIRFFAPFLSAKSLYIGRRLHHKIVVSDSKTTLIGGINIADKYHGTATNKPWLDYAVEIQDEKIGALLSKICRNIYLKKKRVKKEKTASVMYQNEAILVSVLQNDWLKRKNEIYKAYIKSIENAKNEIVIVGGYFIPGRKLVNTLKKAAENKVKIKLILSGISDLNLARRASCYLYSKLLKHNIELYEWKTSVLHGKTAIVDANWTTIGSFNLNNLSSFASIELNVEIHSAEFSNNYRQHLIQIMDQCEIITPESLKLRDGLFSKFITWISYWLIRMIEITVTYLPYKRFRGWY</sequence>
<dbReference type="Gene3D" id="3.30.870.10">
    <property type="entry name" value="Endonuclease Chain A"/>
    <property type="match status" value="2"/>
</dbReference>